<dbReference type="OrthoDB" id="1065058at2759"/>
<dbReference type="InterPro" id="IPR006439">
    <property type="entry name" value="HAD-SF_hydro_IA"/>
</dbReference>
<dbReference type="InterPro" id="IPR023214">
    <property type="entry name" value="HAD_sf"/>
</dbReference>
<dbReference type="GO" id="GO:0009166">
    <property type="term" value="P:nucleotide catabolic process"/>
    <property type="evidence" value="ECO:0007669"/>
    <property type="project" value="TreeGrafter"/>
</dbReference>
<dbReference type="AlphaFoldDB" id="A0A2T9YFW9"/>
<dbReference type="Pfam" id="PF00702">
    <property type="entry name" value="Hydrolase"/>
    <property type="match status" value="1"/>
</dbReference>
<protein>
    <recommendedName>
        <fullName evidence="3">Pyrimidine 5'-nucleotidase</fullName>
    </recommendedName>
</protein>
<dbReference type="Gene3D" id="3.40.50.1000">
    <property type="entry name" value="HAD superfamily/HAD-like"/>
    <property type="match status" value="1"/>
</dbReference>
<accession>A0A2T9YFW9</accession>
<evidence type="ECO:0008006" key="3">
    <source>
        <dbReference type="Google" id="ProtNLM"/>
    </source>
</evidence>
<dbReference type="Gene3D" id="1.10.150.450">
    <property type="match status" value="1"/>
</dbReference>
<evidence type="ECO:0000313" key="1">
    <source>
        <dbReference type="EMBL" id="PVU91209.1"/>
    </source>
</evidence>
<dbReference type="SUPFAM" id="SSF56784">
    <property type="entry name" value="HAD-like"/>
    <property type="match status" value="1"/>
</dbReference>
<dbReference type="NCBIfam" id="TIGR01993">
    <property type="entry name" value="Pyr-5-nucltdase"/>
    <property type="match status" value="1"/>
</dbReference>
<evidence type="ECO:0000313" key="2">
    <source>
        <dbReference type="Proteomes" id="UP000245699"/>
    </source>
</evidence>
<dbReference type="STRING" id="61424.A0A2T9YFW9"/>
<dbReference type="EMBL" id="MBFT01000434">
    <property type="protein sequence ID" value="PVU91209.1"/>
    <property type="molecule type" value="Genomic_DNA"/>
</dbReference>
<organism evidence="1 2">
    <name type="scientific">Furculomyces boomerangus</name>
    <dbReference type="NCBI Taxonomy" id="61424"/>
    <lineage>
        <taxon>Eukaryota</taxon>
        <taxon>Fungi</taxon>
        <taxon>Fungi incertae sedis</taxon>
        <taxon>Zoopagomycota</taxon>
        <taxon>Kickxellomycotina</taxon>
        <taxon>Harpellomycetes</taxon>
        <taxon>Harpellales</taxon>
        <taxon>Harpellaceae</taxon>
        <taxon>Furculomyces</taxon>
    </lineage>
</organism>
<dbReference type="InterPro" id="IPR036412">
    <property type="entry name" value="HAD-like_sf"/>
</dbReference>
<dbReference type="PANTHER" id="PTHR47438:SF1">
    <property type="entry name" value="PHOSPHATE METABOLISM PROTEIN 8-RELATED"/>
    <property type="match status" value="1"/>
</dbReference>
<dbReference type="InterPro" id="IPR010237">
    <property type="entry name" value="Pyr-5-nucltdase"/>
</dbReference>
<dbReference type="InterPro" id="IPR052791">
    <property type="entry name" value="SSM1_domain"/>
</dbReference>
<dbReference type="NCBIfam" id="TIGR01509">
    <property type="entry name" value="HAD-SF-IA-v3"/>
    <property type="match status" value="1"/>
</dbReference>
<dbReference type="SFLD" id="SFLDS00003">
    <property type="entry name" value="Haloacid_Dehalogenase"/>
    <property type="match status" value="1"/>
</dbReference>
<dbReference type="GO" id="GO:0006206">
    <property type="term" value="P:pyrimidine nucleobase metabolic process"/>
    <property type="evidence" value="ECO:0007669"/>
    <property type="project" value="TreeGrafter"/>
</dbReference>
<sequence>MSADLLQKAVMFFDIDNCLYHRNKGIELYMKESMEKKPESHTKTVLSPSFTFKPNTNRYSLVERLCIQYTIDYGLAIRGLIQHHDVDPVDYDIKVDQSLPIEDLLSRDEKLRQMIQNCSAHRWAFTNAGLPHATRVLKTLGVNDLFEGIIYCDYTEPDFPCKPYPEAYIKAMKMAGVSDPKKCFLVDDSIKNINAAKEMGWTAILVTESKEHKNVGDAQIEEIYELSAVLPQLFRQ</sequence>
<dbReference type="PANTHER" id="PTHR47438">
    <property type="entry name" value="PHOSPHATE METABOLISM PROTEIN 8-RELATED"/>
    <property type="match status" value="1"/>
</dbReference>
<dbReference type="SFLD" id="SFLDG01129">
    <property type="entry name" value="C1.5:_HAD__Beta-PGM__Phosphata"/>
    <property type="match status" value="1"/>
</dbReference>
<proteinExistence type="predicted"/>
<name>A0A2T9YFW9_9FUNG</name>
<dbReference type="GO" id="GO:0008252">
    <property type="term" value="F:nucleotidase activity"/>
    <property type="evidence" value="ECO:0007669"/>
    <property type="project" value="TreeGrafter"/>
</dbReference>
<comment type="caution">
    <text evidence="1">The sequence shown here is derived from an EMBL/GenBank/DDBJ whole genome shotgun (WGS) entry which is preliminary data.</text>
</comment>
<dbReference type="SFLD" id="SFLDG01132">
    <property type="entry name" value="C1.5.3:_5'-Nucleotidase_Like"/>
    <property type="match status" value="1"/>
</dbReference>
<keyword evidence="2" id="KW-1185">Reference proteome</keyword>
<dbReference type="Proteomes" id="UP000245699">
    <property type="component" value="Unassembled WGS sequence"/>
</dbReference>
<gene>
    <name evidence="1" type="ORF">BB559_004253</name>
</gene>
<reference evidence="1 2" key="1">
    <citation type="journal article" date="2018" name="MBio">
        <title>Comparative Genomics Reveals the Core Gene Toolbox for the Fungus-Insect Symbiosis.</title>
        <authorList>
            <person name="Wang Y."/>
            <person name="Stata M."/>
            <person name="Wang W."/>
            <person name="Stajich J.E."/>
            <person name="White M.M."/>
            <person name="Moncalvo J.M."/>
        </authorList>
    </citation>
    <scope>NUCLEOTIDE SEQUENCE [LARGE SCALE GENOMIC DNA]</scope>
    <source>
        <strain evidence="1 2">AUS-77-4</strain>
    </source>
</reference>